<gene>
    <name evidence="1" type="ORF">DXA27_16035</name>
</gene>
<protein>
    <submittedName>
        <fullName evidence="1">Uncharacterized protein</fullName>
    </submittedName>
</protein>
<proteinExistence type="predicted"/>
<accession>A0A413JVG8</accession>
<evidence type="ECO:0000313" key="1">
    <source>
        <dbReference type="EMBL" id="RGY67332.1"/>
    </source>
</evidence>
<dbReference type="EMBL" id="QSDG01000015">
    <property type="protein sequence ID" value="RGY67332.1"/>
    <property type="molecule type" value="Genomic_DNA"/>
</dbReference>
<name>A0A413JVG8_BACFG</name>
<reference evidence="1 2" key="1">
    <citation type="submission" date="2018-08" db="EMBL/GenBank/DDBJ databases">
        <title>A genome reference for cultivated species of the human gut microbiota.</title>
        <authorList>
            <person name="Zou Y."/>
            <person name="Xue W."/>
            <person name="Luo G."/>
        </authorList>
    </citation>
    <scope>NUCLEOTIDE SEQUENCE [LARGE SCALE GENOMIC DNA]</scope>
    <source>
        <strain evidence="1 2">OF01-1</strain>
    </source>
</reference>
<organism evidence="1 2">
    <name type="scientific">Bacteroides fragilis</name>
    <dbReference type="NCBI Taxonomy" id="817"/>
    <lineage>
        <taxon>Bacteria</taxon>
        <taxon>Pseudomonadati</taxon>
        <taxon>Bacteroidota</taxon>
        <taxon>Bacteroidia</taxon>
        <taxon>Bacteroidales</taxon>
        <taxon>Bacteroidaceae</taxon>
        <taxon>Bacteroides</taxon>
    </lineage>
</organism>
<sequence length="544" mass="58343">MITGLKGILILIINMRCIIDRTQTGILKSMIRLMACSCSLFLILLAVTGCDREEDERFPSGHHDPIEGDGEMVSINVKVDGVDEFLGGAVTRSGEILTKIVQPLDSTYDSGYDVETTIESLLPVNPVQTRGNMANMQFRVVAYKNNSITAANYAGTAVYSTNASGIASIVANTATPAGVSGQWVLRPGTYAFVFYSYGTNSAPAALSGNWSTTVTHNQDFMLCQKTGVNVTANASGQCLLSGISFSRQCAQLQLCVVAKEFNNNTVQQCAATISGLSNSPVTWNASQTTLPVTGTSGTLNVAWTNPNATTVNSNVYKILPQSNRTLTIKFTTLKIGNGQMNNAITVSATNRLFNAAGNYKITVSIVPNYISVRSYKWARGNLYKSGSNFYFEASQTNYHGGATEGGFIGWNTLDIGVGKYNSGNYSTANDPCYQVVPPGTWETPSDGQLQDLINAGVTYNSSPKGFWFGGNNGVFLLTLGSRNQSSTEINNTISKDGAWAFYWSRTPSGKTANGLNVMQGSPSTAGINPSWARADGRTIRCVKR</sequence>
<comment type="caution">
    <text evidence="1">The sequence shown here is derived from an EMBL/GenBank/DDBJ whole genome shotgun (WGS) entry which is preliminary data.</text>
</comment>
<dbReference type="Proteomes" id="UP000284614">
    <property type="component" value="Unassembled WGS sequence"/>
</dbReference>
<evidence type="ECO:0000313" key="2">
    <source>
        <dbReference type="Proteomes" id="UP000284614"/>
    </source>
</evidence>
<dbReference type="AlphaFoldDB" id="A0A413JVG8"/>